<dbReference type="Gene3D" id="3.40.50.300">
    <property type="entry name" value="P-loop containing nucleotide triphosphate hydrolases"/>
    <property type="match status" value="1"/>
</dbReference>
<protein>
    <recommendedName>
        <fullName evidence="4">G domain-containing protein</fullName>
    </recommendedName>
</protein>
<keyword evidence="1" id="KW-0175">Coiled coil</keyword>
<dbReference type="Proteomes" id="UP000703661">
    <property type="component" value="Unassembled WGS sequence"/>
</dbReference>
<accession>A0A9P6MVQ8</accession>
<organism evidence="2 3">
    <name type="scientific">Entomortierella chlamydospora</name>
    <dbReference type="NCBI Taxonomy" id="101097"/>
    <lineage>
        <taxon>Eukaryota</taxon>
        <taxon>Fungi</taxon>
        <taxon>Fungi incertae sedis</taxon>
        <taxon>Mucoromycota</taxon>
        <taxon>Mortierellomycotina</taxon>
        <taxon>Mortierellomycetes</taxon>
        <taxon>Mortierellales</taxon>
        <taxon>Mortierellaceae</taxon>
        <taxon>Entomortierella</taxon>
    </lineage>
</organism>
<dbReference type="EMBL" id="JAAAID010000615">
    <property type="protein sequence ID" value="KAG0015567.1"/>
    <property type="molecule type" value="Genomic_DNA"/>
</dbReference>
<dbReference type="AlphaFoldDB" id="A0A9P6MVQ8"/>
<evidence type="ECO:0000256" key="1">
    <source>
        <dbReference type="SAM" id="Coils"/>
    </source>
</evidence>
<gene>
    <name evidence="2" type="ORF">BGZ80_009775</name>
</gene>
<comment type="caution">
    <text evidence="2">The sequence shown here is derived from an EMBL/GenBank/DDBJ whole genome shotgun (WGS) entry which is preliminary data.</text>
</comment>
<feature type="coiled-coil region" evidence="1">
    <location>
        <begin position="68"/>
        <end position="102"/>
    </location>
</feature>
<evidence type="ECO:0008006" key="4">
    <source>
        <dbReference type="Google" id="ProtNLM"/>
    </source>
</evidence>
<name>A0A9P6MVQ8_9FUNG</name>
<sequence>MDHSMDFPVQEHIIHKKSVLCENVEISKEQGGEGHNYWNIVYKRHNYEDGTLHAKLYTTRSSIYREQISDYESKLSYLRSILQEVEKELAQYSSKHQSEMTDIQKLVELNTLYTRLISRLLSERLSPEVFQHLVDAKAYASGGSEAVEKMYLEVVREDEIQEVFNVLLLGETRSGKSTFIEFVKKYADPDYTIDLNNIGDGISPCTKGVIRFPVHTDLPIASVVENASGPGPREDYLESLINDWPVLHDFENALDRRKDVKTIRIPSSESPTQYQFNLFDTPGLNGTYGEDEVDVANIYKALRVAGHIHLVLVAIGKAFTPGFQAVIKCYFDMLPELHGLTAFVHTHVDYKDLHPAQEGVDSYLPRKIRSLDDMIEGDLCPHFAIDCDLNTTKPIRDCISQHAIRNILSLALSNKPVAVKEIQIYKSPKMKATDKILVDKYRAILDAQRETRSFKDETHGTTFWKPNETNAYLEELRSEERDLEEYIEEHDTSDSVTIYESSFDEEWKVFHRVKIHHMEFPNQEHIIHKKSISSSNVRIVEVQGGEGKSYWRIKFRRHCFRHGSLHAKLYTTKAWFHRKPLSTHKSRLNQLREILNSNWQLTQLISRLSDEKLTPDVFLRLVDEKAYIRTPSENSKIVESAYLDITRNDKAELLEQATA</sequence>
<dbReference type="InterPro" id="IPR027417">
    <property type="entry name" value="P-loop_NTPase"/>
</dbReference>
<evidence type="ECO:0000313" key="3">
    <source>
        <dbReference type="Proteomes" id="UP000703661"/>
    </source>
</evidence>
<keyword evidence="3" id="KW-1185">Reference proteome</keyword>
<dbReference type="SUPFAM" id="SSF52540">
    <property type="entry name" value="P-loop containing nucleoside triphosphate hydrolases"/>
    <property type="match status" value="1"/>
</dbReference>
<evidence type="ECO:0000313" key="2">
    <source>
        <dbReference type="EMBL" id="KAG0015567.1"/>
    </source>
</evidence>
<proteinExistence type="predicted"/>
<reference evidence="2" key="1">
    <citation type="journal article" date="2020" name="Fungal Divers.">
        <title>Resolving the Mortierellaceae phylogeny through synthesis of multi-gene phylogenetics and phylogenomics.</title>
        <authorList>
            <person name="Vandepol N."/>
            <person name="Liber J."/>
            <person name="Desiro A."/>
            <person name="Na H."/>
            <person name="Kennedy M."/>
            <person name="Barry K."/>
            <person name="Grigoriev I.V."/>
            <person name="Miller A.N."/>
            <person name="O'Donnell K."/>
            <person name="Stajich J.E."/>
            <person name="Bonito G."/>
        </authorList>
    </citation>
    <scope>NUCLEOTIDE SEQUENCE</scope>
    <source>
        <strain evidence="2">NRRL 2769</strain>
    </source>
</reference>